<dbReference type="RefSeq" id="WP_058919044.1">
    <property type="nucleotide sequence ID" value="NZ_JBHSQC010000015.1"/>
</dbReference>
<protein>
    <submittedName>
        <fullName evidence="4">ABC1 kinase family protein</fullName>
    </submittedName>
</protein>
<evidence type="ECO:0000313" key="4">
    <source>
        <dbReference type="EMBL" id="MFD1798625.1"/>
    </source>
</evidence>
<dbReference type="Proteomes" id="UP001597285">
    <property type="component" value="Unassembled WGS sequence"/>
</dbReference>
<organism evidence="4 5">
    <name type="scientific">Carnobacterium antarcticum</name>
    <dbReference type="NCBI Taxonomy" id="2126436"/>
    <lineage>
        <taxon>Bacteria</taxon>
        <taxon>Bacillati</taxon>
        <taxon>Bacillota</taxon>
        <taxon>Bacilli</taxon>
        <taxon>Lactobacillales</taxon>
        <taxon>Carnobacteriaceae</taxon>
        <taxon>Carnobacterium</taxon>
    </lineage>
</organism>
<evidence type="ECO:0000256" key="1">
    <source>
        <dbReference type="ARBA" id="ARBA00009670"/>
    </source>
</evidence>
<feature type="transmembrane region" description="Helical" evidence="2">
    <location>
        <begin position="477"/>
        <end position="496"/>
    </location>
</feature>
<dbReference type="Pfam" id="PF03109">
    <property type="entry name" value="ABC1"/>
    <property type="match status" value="1"/>
</dbReference>
<proteinExistence type="inferred from homology"/>
<dbReference type="EMBL" id="JBHUFF010000008">
    <property type="protein sequence ID" value="MFD1798625.1"/>
    <property type="molecule type" value="Genomic_DNA"/>
</dbReference>
<dbReference type="InterPro" id="IPR050154">
    <property type="entry name" value="UbiB_kinase"/>
</dbReference>
<evidence type="ECO:0000313" key="5">
    <source>
        <dbReference type="Proteomes" id="UP001597285"/>
    </source>
</evidence>
<dbReference type="GO" id="GO:0016301">
    <property type="term" value="F:kinase activity"/>
    <property type="evidence" value="ECO:0007669"/>
    <property type="project" value="UniProtKB-KW"/>
</dbReference>
<keyword evidence="4" id="KW-0808">Transferase</keyword>
<comment type="similarity">
    <text evidence="1">Belongs to the protein kinase superfamily. ADCK protein kinase family.</text>
</comment>
<keyword evidence="2" id="KW-0472">Membrane</keyword>
<comment type="caution">
    <text evidence="4">The sequence shown here is derived from an EMBL/GenBank/DDBJ whole genome shotgun (WGS) entry which is preliminary data.</text>
</comment>
<keyword evidence="5" id="KW-1185">Reference proteome</keyword>
<dbReference type="CDD" id="cd05121">
    <property type="entry name" value="ABC1_ADCK3-like"/>
    <property type="match status" value="1"/>
</dbReference>
<feature type="transmembrane region" description="Helical" evidence="2">
    <location>
        <begin position="502"/>
        <end position="525"/>
    </location>
</feature>
<keyword evidence="4" id="KW-0418">Kinase</keyword>
<evidence type="ECO:0000256" key="2">
    <source>
        <dbReference type="SAM" id="Phobius"/>
    </source>
</evidence>
<reference evidence="5" key="1">
    <citation type="journal article" date="2019" name="Int. J. Syst. Evol. Microbiol.">
        <title>The Global Catalogue of Microorganisms (GCM) 10K type strain sequencing project: providing services to taxonomists for standard genome sequencing and annotation.</title>
        <authorList>
            <consortium name="The Broad Institute Genomics Platform"/>
            <consortium name="The Broad Institute Genome Sequencing Center for Infectious Disease"/>
            <person name="Wu L."/>
            <person name="Ma J."/>
        </authorList>
    </citation>
    <scope>NUCLEOTIDE SEQUENCE [LARGE SCALE GENOMIC DNA]</scope>
    <source>
        <strain evidence="5">KCTC 42143</strain>
    </source>
</reference>
<accession>A0ABW4NKX5</accession>
<evidence type="ECO:0000259" key="3">
    <source>
        <dbReference type="Pfam" id="PF03109"/>
    </source>
</evidence>
<dbReference type="PANTHER" id="PTHR10566">
    <property type="entry name" value="CHAPERONE-ACTIVITY OF BC1 COMPLEX CABC1 -RELATED"/>
    <property type="match status" value="1"/>
</dbReference>
<dbReference type="InterPro" id="IPR004147">
    <property type="entry name" value="ABC1_dom"/>
</dbReference>
<keyword evidence="2" id="KW-1133">Transmembrane helix</keyword>
<dbReference type="PANTHER" id="PTHR10566:SF113">
    <property type="entry name" value="PROTEIN ACTIVITY OF BC1 COMPLEX KINASE 7, CHLOROPLASTIC"/>
    <property type="match status" value="1"/>
</dbReference>
<dbReference type="InterPro" id="IPR011009">
    <property type="entry name" value="Kinase-like_dom_sf"/>
</dbReference>
<sequence>MRDRDRFREIVGVLTAYGFGHIYNTKIRTQKKELDPKNLRKAFEELGPSFIKIGQIISTRRDILPKEYIDELSKLQDAAPPFPFEDVRRIFREEFNQELEDVFESVARKPIASASIAQVHRGRLLNGKEVVLKVQRPSIEESFLRDIDLFIRIVSKAENMLKEIVVDPVAAFKEIRETTKVELDFRNEVHYMLKFKELNADIACVGAPAVFTELSSKRVIVQEYIEGLKVTHTEALLDAGYDLDDIGQKLLLSYLSQVFHDGFFHGDPHPGNLIIKEGKIYYIDFGIMGELSKPNKEVLNQLLKAIVLKDINLLIHLILQMGIQKGRVDRNELYEDLSYLFDTYFSTNLSNIHIASVLTDMFEMTSRHNLAMPSDLITLVKSMTILEGVITDLSPEANLIQITKSYLKTSGTFSARDLLDTEEALLRTYQFVSHSAKLPSQLSTFLDDLINGRSKFTIDLAGMDEKWIGINKMVNRLVFALIVSALIIASAFVVIATKGTQLSIIGVAGFLAAGFLGLWLLISIIRSGNL</sequence>
<dbReference type="Gene3D" id="1.10.510.10">
    <property type="entry name" value="Transferase(Phosphotransferase) domain 1"/>
    <property type="match status" value="1"/>
</dbReference>
<gene>
    <name evidence="4" type="ORF">ACFSBK_01970</name>
</gene>
<dbReference type="SUPFAM" id="SSF56112">
    <property type="entry name" value="Protein kinase-like (PK-like)"/>
    <property type="match status" value="1"/>
</dbReference>
<keyword evidence="2" id="KW-0812">Transmembrane</keyword>
<feature type="domain" description="ABC1 atypical kinase-like" evidence="3">
    <location>
        <begin position="74"/>
        <end position="314"/>
    </location>
</feature>
<name>A0ABW4NKX5_9LACT</name>